<keyword evidence="5" id="KW-0190">Covalent protein-DNA linkage</keyword>
<evidence type="ECO:0000256" key="3">
    <source>
        <dbReference type="ARBA" id="ARBA00022763"/>
    </source>
</evidence>
<evidence type="ECO:0000313" key="8">
    <source>
        <dbReference type="EMBL" id="MPM91019.1"/>
    </source>
</evidence>
<name>A0A645DP03_9ZZZZ</name>
<keyword evidence="4" id="KW-0378">Hydrolase</keyword>
<evidence type="ECO:0000256" key="6">
    <source>
        <dbReference type="ARBA" id="ARBA00023125"/>
    </source>
</evidence>
<evidence type="ECO:0000256" key="4">
    <source>
        <dbReference type="ARBA" id="ARBA00022801"/>
    </source>
</evidence>
<dbReference type="InterPro" id="IPR036590">
    <property type="entry name" value="SRAP-like"/>
</dbReference>
<dbReference type="Pfam" id="PF02586">
    <property type="entry name" value="SRAP"/>
    <property type="match status" value="1"/>
</dbReference>
<dbReference type="PANTHER" id="PTHR13604:SF0">
    <property type="entry name" value="ABASIC SITE PROCESSING PROTEIN HMCES"/>
    <property type="match status" value="1"/>
</dbReference>
<keyword evidence="7" id="KW-0456">Lyase</keyword>
<dbReference type="GO" id="GO:0003697">
    <property type="term" value="F:single-stranded DNA binding"/>
    <property type="evidence" value="ECO:0007669"/>
    <property type="project" value="InterPro"/>
</dbReference>
<protein>
    <recommendedName>
        <fullName evidence="9">SOS response-associated peptidase YedK</fullName>
    </recommendedName>
</protein>
<dbReference type="InterPro" id="IPR003738">
    <property type="entry name" value="SRAP"/>
</dbReference>
<keyword evidence="6" id="KW-0238">DNA-binding</keyword>
<keyword evidence="3" id="KW-0227">DNA damage</keyword>
<evidence type="ECO:0000256" key="1">
    <source>
        <dbReference type="ARBA" id="ARBA00008136"/>
    </source>
</evidence>
<gene>
    <name evidence="8" type="ORF">SDC9_138144</name>
</gene>
<dbReference type="Gene3D" id="3.90.1680.10">
    <property type="entry name" value="SOS response associated peptidase-like"/>
    <property type="match status" value="1"/>
</dbReference>
<accession>A0A645DP03</accession>
<dbReference type="GO" id="GO:0016829">
    <property type="term" value="F:lyase activity"/>
    <property type="evidence" value="ECO:0007669"/>
    <property type="project" value="UniProtKB-KW"/>
</dbReference>
<dbReference type="GO" id="GO:0008233">
    <property type="term" value="F:peptidase activity"/>
    <property type="evidence" value="ECO:0007669"/>
    <property type="project" value="UniProtKB-KW"/>
</dbReference>
<evidence type="ECO:0008006" key="9">
    <source>
        <dbReference type="Google" id="ProtNLM"/>
    </source>
</evidence>
<dbReference type="EMBL" id="VSSQ01038138">
    <property type="protein sequence ID" value="MPM91019.1"/>
    <property type="molecule type" value="Genomic_DNA"/>
</dbReference>
<dbReference type="GO" id="GO:0006508">
    <property type="term" value="P:proteolysis"/>
    <property type="evidence" value="ECO:0007669"/>
    <property type="project" value="UniProtKB-KW"/>
</dbReference>
<reference evidence="8" key="1">
    <citation type="submission" date="2019-08" db="EMBL/GenBank/DDBJ databases">
        <authorList>
            <person name="Kucharzyk K."/>
            <person name="Murdoch R.W."/>
            <person name="Higgins S."/>
            <person name="Loffler F."/>
        </authorList>
    </citation>
    <scope>NUCLEOTIDE SEQUENCE</scope>
</reference>
<proteinExistence type="inferred from homology"/>
<dbReference type="GO" id="GO:0106300">
    <property type="term" value="P:protein-DNA covalent cross-linking repair"/>
    <property type="evidence" value="ECO:0007669"/>
    <property type="project" value="InterPro"/>
</dbReference>
<evidence type="ECO:0000256" key="7">
    <source>
        <dbReference type="ARBA" id="ARBA00023239"/>
    </source>
</evidence>
<comment type="similarity">
    <text evidence="1">Belongs to the SOS response-associated peptidase family.</text>
</comment>
<sequence>MCGRYLFNDHNSHKLQEIIDETKQKYEQAVLELVSWDEIYPSACSVVMIYQERLVPVLMNWGYPKWNSKNIIINARTEHIRDSQYFKDDYLRNRCVIACTGFYEWDQEKHRHFIKDPQAELIYLAGIYRIIDNKYYYCILTKEANEQMRIIHDRMPVVMDENMAIKYCLSAI</sequence>
<evidence type="ECO:0000256" key="5">
    <source>
        <dbReference type="ARBA" id="ARBA00023124"/>
    </source>
</evidence>
<comment type="caution">
    <text evidence="8">The sequence shown here is derived from an EMBL/GenBank/DDBJ whole genome shotgun (WGS) entry which is preliminary data.</text>
</comment>
<dbReference type="SUPFAM" id="SSF143081">
    <property type="entry name" value="BB1717-like"/>
    <property type="match status" value="1"/>
</dbReference>
<organism evidence="8">
    <name type="scientific">bioreactor metagenome</name>
    <dbReference type="NCBI Taxonomy" id="1076179"/>
    <lineage>
        <taxon>unclassified sequences</taxon>
        <taxon>metagenomes</taxon>
        <taxon>ecological metagenomes</taxon>
    </lineage>
</organism>
<dbReference type="AlphaFoldDB" id="A0A645DP03"/>
<dbReference type="PANTHER" id="PTHR13604">
    <property type="entry name" value="DC12-RELATED"/>
    <property type="match status" value="1"/>
</dbReference>
<evidence type="ECO:0000256" key="2">
    <source>
        <dbReference type="ARBA" id="ARBA00022670"/>
    </source>
</evidence>
<keyword evidence="2" id="KW-0645">Protease</keyword>